<evidence type="ECO:0000313" key="10">
    <source>
        <dbReference type="EMBL" id="SMC96687.1"/>
    </source>
</evidence>
<dbReference type="PIRSF" id="PIRSF031773">
    <property type="entry name" value="DevC"/>
    <property type="match status" value="1"/>
</dbReference>
<dbReference type="Pfam" id="PF02687">
    <property type="entry name" value="FtsX"/>
    <property type="match status" value="1"/>
</dbReference>
<accession>A0A1W2DGT1</accession>
<evidence type="ECO:0000256" key="5">
    <source>
        <dbReference type="ARBA" id="ARBA00022989"/>
    </source>
</evidence>
<dbReference type="PANTHER" id="PTHR43738:SF1">
    <property type="entry name" value="HEMIN TRANSPORT SYSTEM PERMEASE PROTEIN HRTB-RELATED"/>
    <property type="match status" value="1"/>
</dbReference>
<feature type="transmembrane region" description="Helical" evidence="7">
    <location>
        <begin position="306"/>
        <end position="328"/>
    </location>
</feature>
<dbReference type="EMBL" id="FWXR01000015">
    <property type="protein sequence ID" value="SMC96687.1"/>
    <property type="molecule type" value="Genomic_DNA"/>
</dbReference>
<comment type="subcellular location">
    <subcellularLocation>
        <location evidence="1">Cell membrane</location>
        <topology evidence="1">Multi-pass membrane protein</topology>
    </subcellularLocation>
</comment>
<feature type="domain" description="MacB-like periplasmic core" evidence="9">
    <location>
        <begin position="18"/>
        <end position="224"/>
    </location>
</feature>
<evidence type="ECO:0000313" key="11">
    <source>
        <dbReference type="Proteomes" id="UP000192656"/>
    </source>
</evidence>
<evidence type="ECO:0000259" key="9">
    <source>
        <dbReference type="Pfam" id="PF12704"/>
    </source>
</evidence>
<evidence type="ECO:0000256" key="6">
    <source>
        <dbReference type="ARBA" id="ARBA00023136"/>
    </source>
</evidence>
<evidence type="ECO:0000256" key="3">
    <source>
        <dbReference type="ARBA" id="ARBA00022475"/>
    </source>
</evidence>
<feature type="transmembrane region" description="Helical" evidence="7">
    <location>
        <begin position="340"/>
        <end position="361"/>
    </location>
</feature>
<feature type="transmembrane region" description="Helical" evidence="7">
    <location>
        <begin position="15"/>
        <end position="33"/>
    </location>
</feature>
<dbReference type="Pfam" id="PF12704">
    <property type="entry name" value="MacB_PCD"/>
    <property type="match status" value="1"/>
</dbReference>
<dbReference type="PANTHER" id="PTHR43738">
    <property type="entry name" value="ABC TRANSPORTER, MEMBRANE PROTEIN"/>
    <property type="match status" value="1"/>
</dbReference>
<dbReference type="AlphaFoldDB" id="A0A1W2DGT1"/>
<keyword evidence="2" id="KW-0813">Transport</keyword>
<evidence type="ECO:0000256" key="4">
    <source>
        <dbReference type="ARBA" id="ARBA00022692"/>
    </source>
</evidence>
<evidence type="ECO:0000259" key="8">
    <source>
        <dbReference type="Pfam" id="PF02687"/>
    </source>
</evidence>
<dbReference type="GO" id="GO:0005886">
    <property type="term" value="C:plasma membrane"/>
    <property type="evidence" value="ECO:0007669"/>
    <property type="project" value="UniProtKB-SubCell"/>
</dbReference>
<reference evidence="10 11" key="1">
    <citation type="submission" date="2017-04" db="EMBL/GenBank/DDBJ databases">
        <authorList>
            <person name="Afonso C.L."/>
            <person name="Miller P.J."/>
            <person name="Scott M.A."/>
            <person name="Spackman E."/>
            <person name="Goraichik I."/>
            <person name="Dimitrov K.M."/>
            <person name="Suarez D.L."/>
            <person name="Swayne D.E."/>
        </authorList>
    </citation>
    <scope>NUCLEOTIDE SEQUENCE [LARGE SCALE GENOMIC DNA]</scope>
    <source>
        <strain evidence="10 11">CGMCC 1.10972</strain>
    </source>
</reference>
<keyword evidence="5 7" id="KW-1133">Transmembrane helix</keyword>
<feature type="domain" description="ABC3 transporter permease C-terminal" evidence="8">
    <location>
        <begin position="258"/>
        <end position="369"/>
    </location>
</feature>
<keyword evidence="3" id="KW-1003">Cell membrane</keyword>
<name>A0A1W2DGT1_9HYPH</name>
<gene>
    <name evidence="10" type="ORF">SAMN06297251_11518</name>
</gene>
<evidence type="ECO:0000256" key="1">
    <source>
        <dbReference type="ARBA" id="ARBA00004651"/>
    </source>
</evidence>
<proteinExistence type="predicted"/>
<protein>
    <submittedName>
        <fullName evidence="10">Putative ABC transport system permease protein</fullName>
    </submittedName>
</protein>
<organism evidence="10 11">
    <name type="scientific">Fulvimarina manganoxydans</name>
    <dbReference type="NCBI Taxonomy" id="937218"/>
    <lineage>
        <taxon>Bacteria</taxon>
        <taxon>Pseudomonadati</taxon>
        <taxon>Pseudomonadota</taxon>
        <taxon>Alphaproteobacteria</taxon>
        <taxon>Hyphomicrobiales</taxon>
        <taxon>Aurantimonadaceae</taxon>
        <taxon>Fulvimarina</taxon>
    </lineage>
</organism>
<dbReference type="OrthoDB" id="8578584at2"/>
<dbReference type="InterPro" id="IPR025857">
    <property type="entry name" value="MacB_PCD"/>
</dbReference>
<keyword evidence="6 7" id="KW-0472">Membrane</keyword>
<dbReference type="STRING" id="937218.SAMN06297251_11518"/>
<dbReference type="RefSeq" id="WP_084411260.1">
    <property type="nucleotide sequence ID" value="NZ_FWXR01000015.1"/>
</dbReference>
<dbReference type="InterPro" id="IPR003838">
    <property type="entry name" value="ABC3_permease_C"/>
</dbReference>
<dbReference type="InterPro" id="IPR051125">
    <property type="entry name" value="ABC-4/HrtB_transporter"/>
</dbReference>
<keyword evidence="11" id="KW-1185">Reference proteome</keyword>
<dbReference type="InterPro" id="IPR005891">
    <property type="entry name" value="DevC"/>
</dbReference>
<evidence type="ECO:0000256" key="7">
    <source>
        <dbReference type="SAM" id="Phobius"/>
    </source>
</evidence>
<feature type="transmembrane region" description="Helical" evidence="7">
    <location>
        <begin position="244"/>
        <end position="270"/>
    </location>
</feature>
<dbReference type="Proteomes" id="UP000192656">
    <property type="component" value="Unassembled WGS sequence"/>
</dbReference>
<sequence>MTTLMAWRNLRQDPIRFAATVIGIVFAVVLISLQTGMLLGFMKTSAGLVENAGADVWIMARGTSNVDQSGLLNESAYYRALTVDGVESVARVVIQFSGWKRPDGGMESVILVGFDPRTGMAAPWNIVEGSRDALLAPNAVMVDRLYADKLGVSKLGDRVEIVERMAVIAGFTSGVRTFTQSPYVFTSYNNALRYTNVEHGGASYMLVKAKPGVEPAALAERLGAVLTKEEVLTTSDFASRTRQYWILTTGAGSALIMGAALGGLVGVIIVAQTLYSATVERLAEYATLTAIGAGTGYLNRIVLTQSLIAGGIGFTVAAVIASVLAASSASSPAAVLLPPLAIATIGILTLALCAIASLLAIRKLYTIDPTSVFR</sequence>
<keyword evidence="4 7" id="KW-0812">Transmembrane</keyword>
<evidence type="ECO:0000256" key="2">
    <source>
        <dbReference type="ARBA" id="ARBA00022448"/>
    </source>
</evidence>